<feature type="non-terminal residue" evidence="2">
    <location>
        <position position="1"/>
    </location>
</feature>
<evidence type="ECO:0000256" key="1">
    <source>
        <dbReference type="SAM" id="MobiDB-lite"/>
    </source>
</evidence>
<dbReference type="EMBL" id="PNRF01000010">
    <property type="protein sequence ID" value="PMR76842.1"/>
    <property type="molecule type" value="Genomic_DNA"/>
</dbReference>
<feature type="compositionally biased region" description="Basic and acidic residues" evidence="1">
    <location>
        <begin position="43"/>
        <end position="56"/>
    </location>
</feature>
<evidence type="ECO:0000313" key="2">
    <source>
        <dbReference type="EMBL" id="PMR76842.1"/>
    </source>
</evidence>
<name>A0A2N7U8V0_9GAMM</name>
<proteinExistence type="predicted"/>
<dbReference type="AlphaFoldDB" id="A0A2N7U8V0"/>
<gene>
    <name evidence="2" type="ORF">C1H69_03830</name>
</gene>
<dbReference type="RefSeq" id="WP_205738405.1">
    <property type="nucleotide sequence ID" value="NZ_PNRF01000010.1"/>
</dbReference>
<feature type="compositionally biased region" description="Low complexity" evidence="1">
    <location>
        <begin position="1"/>
        <end position="10"/>
    </location>
</feature>
<protein>
    <submittedName>
        <fullName evidence="2">Uncharacterized protein</fullName>
    </submittedName>
</protein>
<accession>A0A2N7U8V0</accession>
<sequence length="87" mass="8899">EGVLTITAIPTPEPEPTPDPGAAVMPPGYLAALGSAHTQARTQAEEQDRAGGDIDTRLPAGDEEGEAGGLYRVVDGGLRLPPDLPTL</sequence>
<feature type="region of interest" description="Disordered" evidence="1">
    <location>
        <begin position="1"/>
        <end position="68"/>
    </location>
</feature>
<comment type="caution">
    <text evidence="2">The sequence shown here is derived from an EMBL/GenBank/DDBJ whole genome shotgun (WGS) entry which is preliminary data.</text>
</comment>
<evidence type="ECO:0000313" key="3">
    <source>
        <dbReference type="Proteomes" id="UP000235803"/>
    </source>
</evidence>
<reference evidence="2 3" key="1">
    <citation type="submission" date="2018-01" db="EMBL/GenBank/DDBJ databases">
        <title>Halomonas endophytica sp. nov., isolated from storage liquid in the stems of Populus euphratica.</title>
        <authorList>
            <person name="Chen C."/>
        </authorList>
    </citation>
    <scope>NUCLEOTIDE SEQUENCE [LARGE SCALE GENOMIC DNA]</scope>
    <source>
        <strain evidence="2 3">MC28</strain>
    </source>
</reference>
<organism evidence="2 3">
    <name type="scientific">Billgrantia endophytica</name>
    <dbReference type="NCBI Taxonomy" id="2033802"/>
    <lineage>
        <taxon>Bacteria</taxon>
        <taxon>Pseudomonadati</taxon>
        <taxon>Pseudomonadota</taxon>
        <taxon>Gammaproteobacteria</taxon>
        <taxon>Oceanospirillales</taxon>
        <taxon>Halomonadaceae</taxon>
        <taxon>Billgrantia</taxon>
    </lineage>
</organism>
<keyword evidence="3" id="KW-1185">Reference proteome</keyword>
<dbReference type="Proteomes" id="UP000235803">
    <property type="component" value="Unassembled WGS sequence"/>
</dbReference>